<dbReference type="EMBL" id="KB932203">
    <property type="protein sequence ID" value="KCV71030.1"/>
    <property type="molecule type" value="Genomic_DNA"/>
</dbReference>
<dbReference type="InterPro" id="IPR029044">
    <property type="entry name" value="Nucleotide-diphossugar_trans"/>
</dbReference>
<accession>A0A058Z9X8</accession>
<sequence length="800" mass="83009">MPRPRLRAMRRVLRRWTVCGLRVVLLAGLVVALLLYLLRPVWDGPRLPQREAAVATPGHTPVEATPGELPMAVPPGEDLCDFDVAILTTGRRDLASLTAGLRRALQRSVLCPADGPSRPRLRVYVDGQPTDAVRRLAAALPDMRPRIITVPPPEGQPWAASSGPVASWRLAYVYRFLVADAFAHASRARYLPVPGGLPAGEDAPDRTAIFLEDDLVLGVDFVDYFALGRGALLADGRCARGGPCAAFAHAGPSHPGVLNCTSLLASQPPAPAAEAGHADDPAAPPAGELFCVSAWNDRSYPGLAADPGQVLRTSHFAGMGFMLTGRLGHWLLDHFWPLEDMGFFADNPHFPGTRREWDDLLRAALGSLQGLAARGPGPGGPRGAERQRRMAAGCLVPEVPRTGHTLGPAEPGQAGAAYSTSAGRQARHFDGMLLLDEGLLRGWYRGQPGTERQLRRHVSRLAGSFATAAAGAAYDAWLQAGHSGGPGPADSLAGAVLLAAGLSGTPGPPGPADGPILCGVSASRAEPRSVTVVARCGQCAGSGRLAHDRPDPGSGRRPWEDMLAAPSAGGLGAMPVFGFDGLVRNIYRGSVSLRVPLDPGAGWFARVFATAAGAPWLRGPSPAGITAGPGAQGGPLSGLEIALQPADRAPVEPDEADVRLGPLLVSILCAAGPAGPAVRVATPGRAPGWARVRCSRCQPGPGLGATVLASARPGVWAAGVRDPGPAASPGELTLDQCWVPDLGPAAALWRAGLPGVVDPGRRDRAAGLARQLEDAYARQAARLPGEVLLSVRLRPGAPAG</sequence>
<name>A0A058Z9X8_FONAL</name>
<dbReference type="AlphaFoldDB" id="A0A058Z9X8"/>
<organism evidence="2">
    <name type="scientific">Fonticula alba</name>
    <name type="common">Slime mold</name>
    <dbReference type="NCBI Taxonomy" id="691883"/>
    <lineage>
        <taxon>Eukaryota</taxon>
        <taxon>Rotosphaerida</taxon>
        <taxon>Fonticulaceae</taxon>
        <taxon>Fonticula</taxon>
    </lineage>
</organism>
<protein>
    <submittedName>
        <fullName evidence="2">Uncharacterized protein</fullName>
    </submittedName>
</protein>
<keyword evidence="1" id="KW-0472">Membrane</keyword>
<keyword evidence="1" id="KW-1133">Transmembrane helix</keyword>
<evidence type="ECO:0000313" key="2">
    <source>
        <dbReference type="EMBL" id="KCV71030.1"/>
    </source>
</evidence>
<gene>
    <name evidence="2" type="ORF">H696_01977</name>
</gene>
<keyword evidence="3" id="KW-1185">Reference proteome</keyword>
<reference evidence="2" key="1">
    <citation type="submission" date="2013-04" db="EMBL/GenBank/DDBJ databases">
        <title>The Genome Sequence of Fonticula alba ATCC 38817.</title>
        <authorList>
            <consortium name="The Broad Institute Genomics Platform"/>
            <person name="Russ C."/>
            <person name="Cuomo C."/>
            <person name="Burger G."/>
            <person name="Gray M.W."/>
            <person name="Holland P.W.H."/>
            <person name="King N."/>
            <person name="Lang F.B.F."/>
            <person name="Roger A.J."/>
            <person name="Ruiz-Trillo I."/>
            <person name="Brown M."/>
            <person name="Walker B."/>
            <person name="Young S."/>
            <person name="Zeng Q."/>
            <person name="Gargeya S."/>
            <person name="Fitzgerald M."/>
            <person name="Haas B."/>
            <person name="Abouelleil A."/>
            <person name="Allen A.W."/>
            <person name="Alvarado L."/>
            <person name="Arachchi H.M."/>
            <person name="Berlin A.M."/>
            <person name="Chapman S.B."/>
            <person name="Gainer-Dewar J."/>
            <person name="Goldberg J."/>
            <person name="Griggs A."/>
            <person name="Gujja S."/>
            <person name="Hansen M."/>
            <person name="Howarth C."/>
            <person name="Imamovic A."/>
            <person name="Ireland A."/>
            <person name="Larimer J."/>
            <person name="McCowan C."/>
            <person name="Murphy C."/>
            <person name="Pearson M."/>
            <person name="Poon T.W."/>
            <person name="Priest M."/>
            <person name="Roberts A."/>
            <person name="Saif S."/>
            <person name="Shea T."/>
            <person name="Sisk P."/>
            <person name="Sykes S."/>
            <person name="Wortman J."/>
            <person name="Nusbaum C."/>
            <person name="Birren B."/>
        </authorList>
    </citation>
    <scope>NUCLEOTIDE SEQUENCE [LARGE SCALE GENOMIC DNA]</scope>
    <source>
        <strain evidence="2">ATCC 38817</strain>
    </source>
</reference>
<dbReference type="Gene3D" id="3.90.550.10">
    <property type="entry name" value="Spore Coat Polysaccharide Biosynthesis Protein SpsA, Chain A"/>
    <property type="match status" value="1"/>
</dbReference>
<dbReference type="GeneID" id="20526702"/>
<evidence type="ECO:0000313" key="3">
    <source>
        <dbReference type="Proteomes" id="UP000030693"/>
    </source>
</evidence>
<evidence type="ECO:0000256" key="1">
    <source>
        <dbReference type="SAM" id="Phobius"/>
    </source>
</evidence>
<dbReference type="Proteomes" id="UP000030693">
    <property type="component" value="Unassembled WGS sequence"/>
</dbReference>
<feature type="transmembrane region" description="Helical" evidence="1">
    <location>
        <begin position="21"/>
        <end position="42"/>
    </location>
</feature>
<keyword evidence="1" id="KW-0812">Transmembrane</keyword>
<dbReference type="RefSeq" id="XP_009494153.1">
    <property type="nucleotide sequence ID" value="XM_009495878.1"/>
</dbReference>
<proteinExistence type="predicted"/>